<evidence type="ECO:0000313" key="2">
    <source>
        <dbReference type="Proteomes" id="UP000009097"/>
    </source>
</evidence>
<name>A0A0J9WQP8_FUSO4</name>
<gene>
    <name evidence="1" type="ORF">FOXG_20472</name>
</gene>
<evidence type="ECO:0000313" key="1">
    <source>
        <dbReference type="EMBL" id="KNB11157.1"/>
    </source>
</evidence>
<dbReference type="AlphaFoldDB" id="A0A0J9WQP8"/>
<sequence>MSNLRHPRFSILILEEDREGIWSKTLRTRDLNQPSSLLQESSFFYDLGNLTQRLNVNLVGHFTYKQINEFVNNIYQLLLGASVSSHRSLVLCSLCPGGVGLRND</sequence>
<protein>
    <submittedName>
        <fullName evidence="1">Uncharacterized protein</fullName>
    </submittedName>
</protein>
<dbReference type="VEuPathDB" id="FungiDB:FOXG_20472"/>
<dbReference type="Proteomes" id="UP000009097">
    <property type="component" value="Unassembled WGS sequence"/>
</dbReference>
<proteinExistence type="predicted"/>
<reference evidence="1" key="2">
    <citation type="journal article" date="2010" name="Nature">
        <title>Comparative genomics reveals mobile pathogenicity chromosomes in Fusarium.</title>
        <authorList>
            <person name="Ma L.J."/>
            <person name="van der Does H.C."/>
            <person name="Borkovich K.A."/>
            <person name="Coleman J.J."/>
            <person name="Daboussi M.J."/>
            <person name="Di Pietro A."/>
            <person name="Dufresne M."/>
            <person name="Freitag M."/>
            <person name="Grabherr M."/>
            <person name="Henrissat B."/>
            <person name="Houterman P.M."/>
            <person name="Kang S."/>
            <person name="Shim W.B."/>
            <person name="Woloshuk C."/>
            <person name="Xie X."/>
            <person name="Xu J.R."/>
            <person name="Antoniw J."/>
            <person name="Baker S.E."/>
            <person name="Bluhm B.H."/>
            <person name="Breakspear A."/>
            <person name="Brown D.W."/>
            <person name="Butchko R.A."/>
            <person name="Chapman S."/>
            <person name="Coulson R."/>
            <person name="Coutinho P.M."/>
            <person name="Danchin E.G."/>
            <person name="Diener A."/>
            <person name="Gale L.R."/>
            <person name="Gardiner D.M."/>
            <person name="Goff S."/>
            <person name="Hammond-Kosack K.E."/>
            <person name="Hilburn K."/>
            <person name="Hua-Van A."/>
            <person name="Jonkers W."/>
            <person name="Kazan K."/>
            <person name="Kodira C.D."/>
            <person name="Koehrsen M."/>
            <person name="Kumar L."/>
            <person name="Lee Y.H."/>
            <person name="Li L."/>
            <person name="Manners J.M."/>
            <person name="Miranda-Saavedra D."/>
            <person name="Mukherjee M."/>
            <person name="Park G."/>
            <person name="Park J."/>
            <person name="Park S.Y."/>
            <person name="Proctor R.H."/>
            <person name="Regev A."/>
            <person name="Ruiz-Roldan M.C."/>
            <person name="Sain D."/>
            <person name="Sakthikumar S."/>
            <person name="Sykes S."/>
            <person name="Schwartz D.C."/>
            <person name="Turgeon B.G."/>
            <person name="Wapinski I."/>
            <person name="Yoder O."/>
            <person name="Young S."/>
            <person name="Zeng Q."/>
            <person name="Zhou S."/>
            <person name="Galagan J."/>
            <person name="Cuomo C.A."/>
            <person name="Kistler H.C."/>
            <person name="Rep M."/>
        </authorList>
    </citation>
    <scope>NUCLEOTIDE SEQUENCE [LARGE SCALE GENOMIC DNA]</scope>
    <source>
        <strain evidence="1">4287</strain>
    </source>
</reference>
<dbReference type="KEGG" id="fox:FOXG_20472"/>
<dbReference type="EMBL" id="DS231709">
    <property type="protein sequence ID" value="KNB11157.1"/>
    <property type="molecule type" value="Genomic_DNA"/>
</dbReference>
<dbReference type="RefSeq" id="XP_018249202.1">
    <property type="nucleotide sequence ID" value="XM_018400755.1"/>
</dbReference>
<dbReference type="GeneID" id="28961178"/>
<reference evidence="1" key="1">
    <citation type="submission" date="2007-04" db="EMBL/GenBank/DDBJ databases">
        <authorList>
            <consortium name="The Broad Institute Genome Sequencing Platform"/>
            <person name="Birren B."/>
            <person name="Lander E."/>
            <person name="Galagan J."/>
            <person name="Nusbaum C."/>
            <person name="Devon K."/>
            <person name="Ma L.-J."/>
            <person name="Jaffe D."/>
            <person name="Butler J."/>
            <person name="Alvarez P."/>
            <person name="Gnerre S."/>
            <person name="Grabherr M."/>
            <person name="Kleber M."/>
            <person name="Mauceli E."/>
            <person name="Brockman W."/>
            <person name="MacCallum I.A."/>
            <person name="Young S."/>
            <person name="LaButti K."/>
            <person name="DeCaprio D."/>
            <person name="Crawford M."/>
            <person name="Koehrsen M."/>
            <person name="Engels R."/>
            <person name="Montgomery P."/>
            <person name="Pearson M."/>
            <person name="Howarth C."/>
            <person name="Larson L."/>
            <person name="White J."/>
            <person name="O'Leary S."/>
            <person name="Kodira C."/>
            <person name="Zeng Q."/>
            <person name="Yandava C."/>
            <person name="Alvarado L."/>
            <person name="Kistler C."/>
            <person name="Shim W.-B."/>
            <person name="Kang S."/>
            <person name="Woloshuk C."/>
        </authorList>
    </citation>
    <scope>NUCLEOTIDE SEQUENCE</scope>
    <source>
        <strain evidence="1">4287</strain>
    </source>
</reference>
<organism evidence="1 2">
    <name type="scientific">Fusarium oxysporum f. sp. lycopersici (strain 4287 / CBS 123668 / FGSC 9935 / NRRL 34936)</name>
    <name type="common">Fusarium vascular wilt of tomato</name>
    <dbReference type="NCBI Taxonomy" id="426428"/>
    <lineage>
        <taxon>Eukaryota</taxon>
        <taxon>Fungi</taxon>
        <taxon>Dikarya</taxon>
        <taxon>Ascomycota</taxon>
        <taxon>Pezizomycotina</taxon>
        <taxon>Sordariomycetes</taxon>
        <taxon>Hypocreomycetidae</taxon>
        <taxon>Hypocreales</taxon>
        <taxon>Nectriaceae</taxon>
        <taxon>Fusarium</taxon>
        <taxon>Fusarium oxysporum species complex</taxon>
    </lineage>
</organism>
<accession>A0A0J9WQP8</accession>